<organism evidence="1 2">
    <name type="scientific">Aquiflexum gelatinilyticum</name>
    <dbReference type="NCBI Taxonomy" id="2961943"/>
    <lineage>
        <taxon>Bacteria</taxon>
        <taxon>Pseudomonadati</taxon>
        <taxon>Bacteroidota</taxon>
        <taxon>Cytophagia</taxon>
        <taxon>Cytophagales</taxon>
        <taxon>Cyclobacteriaceae</taxon>
        <taxon>Aquiflexum</taxon>
    </lineage>
</organism>
<protein>
    <recommendedName>
        <fullName evidence="3">N-acetyltransferase domain-containing protein</fullName>
    </recommendedName>
</protein>
<proteinExistence type="predicted"/>
<dbReference type="InterPro" id="IPR039968">
    <property type="entry name" value="BcerS-like"/>
</dbReference>
<dbReference type="SUPFAM" id="SSF55729">
    <property type="entry name" value="Acyl-CoA N-acyltransferases (Nat)"/>
    <property type="match status" value="1"/>
</dbReference>
<name>A0A9X2PAQ5_9BACT</name>
<dbReference type="EMBL" id="JANSUY010000013">
    <property type="protein sequence ID" value="MCR9016184.1"/>
    <property type="molecule type" value="Genomic_DNA"/>
</dbReference>
<dbReference type="Proteomes" id="UP001142175">
    <property type="component" value="Unassembled WGS sequence"/>
</dbReference>
<dbReference type="PANTHER" id="PTHR41368:SF1">
    <property type="entry name" value="PROTEIN YGHO"/>
    <property type="match status" value="1"/>
</dbReference>
<accession>A0A9X2PAQ5</accession>
<evidence type="ECO:0000313" key="1">
    <source>
        <dbReference type="EMBL" id="MCR9016184.1"/>
    </source>
</evidence>
<keyword evidence="2" id="KW-1185">Reference proteome</keyword>
<dbReference type="RefSeq" id="WP_258424037.1">
    <property type="nucleotide sequence ID" value="NZ_JANSUY010000013.1"/>
</dbReference>
<dbReference type="InterPro" id="IPR016181">
    <property type="entry name" value="Acyl_CoA_acyltransferase"/>
</dbReference>
<gene>
    <name evidence="1" type="ORF">NU887_14160</name>
</gene>
<evidence type="ECO:0000313" key="2">
    <source>
        <dbReference type="Proteomes" id="UP001142175"/>
    </source>
</evidence>
<evidence type="ECO:0008006" key="3">
    <source>
        <dbReference type="Google" id="ProtNLM"/>
    </source>
</evidence>
<dbReference type="PANTHER" id="PTHR41368">
    <property type="entry name" value="PROTEIN YGHO"/>
    <property type="match status" value="1"/>
</dbReference>
<sequence>MKIFEVNSGKLERDFLEAHVLINKPYPNWIRPLDVDVMSVFDPKKNKLLAKSEAKRWVLKDGQGKLIGRIAAFVNKRYTNKGDDVPVGGFGFFDCIDDHKAADFLFDTAKNWLESKGMQAMDGPINLGDRDKWWGLLVDGFHPPIYNMNYNPPYYQKLFEAYGFQNFYNQICWSLSVAQEAHQLDPKFYEAHQKFYGNPDFKAEYLKKDNLEKYAKDLSIVYNKAWAKHQGNKDISPEQALKLFKTIKPVLDGKLIWFVYYKDEPVVMWINLPDINQIIKHLDGKFDWFAKLKFFLIKTFGKNENFVGLVFGVVPEFQGTGLDYYMIVEAEKVIKSTTSYKKLELYWQGDFNPKMLNISKNLGGKHFRTLVTFRYLFDRQKHFERHPVLL</sequence>
<comment type="caution">
    <text evidence="1">The sequence shown here is derived from an EMBL/GenBank/DDBJ whole genome shotgun (WGS) entry which is preliminary data.</text>
</comment>
<reference evidence="1" key="1">
    <citation type="submission" date="2022-08" db="EMBL/GenBank/DDBJ databases">
        <authorList>
            <person name="Zhang D."/>
        </authorList>
    </citation>
    <scope>NUCLEOTIDE SEQUENCE</scope>
    <source>
        <strain evidence="1">XJ19-11</strain>
    </source>
</reference>
<dbReference type="AlphaFoldDB" id="A0A9X2PAQ5"/>